<sequence length="123" mass="14168">MSEHSDFTDEEIHAVRERFEETTMATTEEKNARLVKLRLVDGPGRLNSRGKAILTMLQGPRTATKAEIAALIRHYTAKTDKEKAAANQELLDVNLGYVSIYHGYVWLNLRGEMLWHHEMMRSR</sequence>
<evidence type="ECO:0000313" key="3">
    <source>
        <dbReference type="Proteomes" id="UP000523431"/>
    </source>
</evidence>
<dbReference type="RefSeq" id="WP_183844458.1">
    <property type="nucleotide sequence ID" value="NZ_JACIHU010000019.1"/>
</dbReference>
<dbReference type="AlphaFoldDB" id="A0A7W6ZNG0"/>
<dbReference type="Proteomes" id="UP000523431">
    <property type="component" value="Unassembled WGS sequence"/>
</dbReference>
<comment type="caution">
    <text evidence="2">The sequence shown here is derived from an EMBL/GenBank/DDBJ whole genome shotgun (WGS) entry which is preliminary data.</text>
</comment>
<evidence type="ECO:0000313" key="4">
    <source>
        <dbReference type="Proteomes" id="UP000557344"/>
    </source>
</evidence>
<proteinExistence type="predicted"/>
<organism evidence="2 3">
    <name type="scientific">Rhizobium etli</name>
    <dbReference type="NCBI Taxonomy" id="29449"/>
    <lineage>
        <taxon>Bacteria</taxon>
        <taxon>Pseudomonadati</taxon>
        <taxon>Pseudomonadota</taxon>
        <taxon>Alphaproteobacteria</taxon>
        <taxon>Hyphomicrobiales</taxon>
        <taxon>Rhizobiaceae</taxon>
        <taxon>Rhizobium/Agrobacterium group</taxon>
        <taxon>Rhizobium</taxon>
    </lineage>
</organism>
<accession>A0A7W6ZNG0</accession>
<dbReference type="Proteomes" id="UP000557344">
    <property type="component" value="Unassembled WGS sequence"/>
</dbReference>
<evidence type="ECO:0000313" key="1">
    <source>
        <dbReference type="EMBL" id="MBB4483322.1"/>
    </source>
</evidence>
<gene>
    <name evidence="1" type="ORF">GGE46_005943</name>
    <name evidence="2" type="ORF">GGE57_005940</name>
</gene>
<evidence type="ECO:0000313" key="2">
    <source>
        <dbReference type="EMBL" id="MBB4539151.1"/>
    </source>
</evidence>
<name>A0A7W6ZNG0_RHIET</name>
<dbReference type="EMBL" id="JACIID010000019">
    <property type="protein sequence ID" value="MBB4539151.1"/>
    <property type="molecule type" value="Genomic_DNA"/>
</dbReference>
<reference evidence="3 4" key="1">
    <citation type="submission" date="2020-08" db="EMBL/GenBank/DDBJ databases">
        <title>Genomic Encyclopedia of Type Strains, Phase IV (KMG-V): Genome sequencing to study the core and pangenomes of soil and plant-associated prokaryotes.</title>
        <authorList>
            <person name="Whitman W."/>
        </authorList>
    </citation>
    <scope>NUCLEOTIDE SEQUENCE [LARGE SCALE GENOMIC DNA]</scope>
    <source>
        <strain evidence="1 4">SEMIA 471</strain>
        <strain evidence="2 3">SEMIA 489</strain>
    </source>
</reference>
<protein>
    <submittedName>
        <fullName evidence="2">Uncharacterized protein</fullName>
    </submittedName>
</protein>
<dbReference type="EMBL" id="JACIHU010000019">
    <property type="protein sequence ID" value="MBB4483322.1"/>
    <property type="molecule type" value="Genomic_DNA"/>
</dbReference>